<accession>A0AA88YJG2</accession>
<evidence type="ECO:0000313" key="2">
    <source>
        <dbReference type="Proteomes" id="UP001186944"/>
    </source>
</evidence>
<dbReference type="AlphaFoldDB" id="A0AA88YJG2"/>
<comment type="caution">
    <text evidence="1">The sequence shown here is derived from an EMBL/GenBank/DDBJ whole genome shotgun (WGS) entry which is preliminary data.</text>
</comment>
<keyword evidence="2" id="KW-1185">Reference proteome</keyword>
<dbReference type="Proteomes" id="UP001186944">
    <property type="component" value="Unassembled WGS sequence"/>
</dbReference>
<name>A0AA88YJG2_PINIB</name>
<evidence type="ECO:0000313" key="1">
    <source>
        <dbReference type="EMBL" id="KAK3102836.1"/>
    </source>
</evidence>
<protein>
    <submittedName>
        <fullName evidence="1">Uncharacterized protein</fullName>
    </submittedName>
</protein>
<gene>
    <name evidence="1" type="ORF">FSP39_014306</name>
</gene>
<dbReference type="EMBL" id="VSWD01000005">
    <property type="protein sequence ID" value="KAK3102836.1"/>
    <property type="molecule type" value="Genomic_DNA"/>
</dbReference>
<reference evidence="1" key="1">
    <citation type="submission" date="2019-08" db="EMBL/GenBank/DDBJ databases">
        <title>The improved chromosome-level genome for the pearl oyster Pinctada fucata martensii using PacBio sequencing and Hi-C.</title>
        <authorList>
            <person name="Zheng Z."/>
        </authorList>
    </citation>
    <scope>NUCLEOTIDE SEQUENCE</scope>
    <source>
        <strain evidence="1">ZZ-2019</strain>
        <tissue evidence="1">Adductor muscle</tissue>
    </source>
</reference>
<sequence>MRRMLLLNKTTLSSTIRKKNSAVDNRISSKCLGSLGAIIIVGVCLSIVLADLSNIPKNKVSMKR</sequence>
<proteinExistence type="predicted"/>
<organism evidence="1 2">
    <name type="scientific">Pinctada imbricata</name>
    <name type="common">Atlantic pearl-oyster</name>
    <name type="synonym">Pinctada martensii</name>
    <dbReference type="NCBI Taxonomy" id="66713"/>
    <lineage>
        <taxon>Eukaryota</taxon>
        <taxon>Metazoa</taxon>
        <taxon>Spiralia</taxon>
        <taxon>Lophotrochozoa</taxon>
        <taxon>Mollusca</taxon>
        <taxon>Bivalvia</taxon>
        <taxon>Autobranchia</taxon>
        <taxon>Pteriomorphia</taxon>
        <taxon>Pterioida</taxon>
        <taxon>Pterioidea</taxon>
        <taxon>Pteriidae</taxon>
        <taxon>Pinctada</taxon>
    </lineage>
</organism>